<feature type="domain" description="Chorismate-utilising enzyme C-terminal" evidence="6">
    <location>
        <begin position="164"/>
        <end position="413"/>
    </location>
</feature>
<comment type="catalytic activity">
    <reaction evidence="1">
        <text>chorismate = isochorismate</text>
        <dbReference type="Rhea" id="RHEA:18985"/>
        <dbReference type="ChEBI" id="CHEBI:29748"/>
        <dbReference type="ChEBI" id="CHEBI:29780"/>
        <dbReference type="EC" id="5.4.4.2"/>
    </reaction>
</comment>
<gene>
    <name evidence="7" type="ORF">MTO99_16755</name>
</gene>
<dbReference type="NCBIfam" id="TIGR00543">
    <property type="entry name" value="isochor_syn"/>
    <property type="match status" value="1"/>
</dbReference>
<evidence type="ECO:0000313" key="7">
    <source>
        <dbReference type="EMBL" id="UOE43799.1"/>
    </source>
</evidence>
<dbReference type="InterPro" id="IPR004561">
    <property type="entry name" value="IsoChor_synthase"/>
</dbReference>
<dbReference type="Proteomes" id="UP000832097">
    <property type="component" value="Chromosome"/>
</dbReference>
<evidence type="ECO:0000259" key="6">
    <source>
        <dbReference type="Pfam" id="PF00425"/>
    </source>
</evidence>
<keyword evidence="8" id="KW-1185">Reference proteome</keyword>
<dbReference type="Gene3D" id="3.60.120.10">
    <property type="entry name" value="Anthranilate synthase"/>
    <property type="match status" value="1"/>
</dbReference>
<dbReference type="InterPro" id="IPR005801">
    <property type="entry name" value="ADC_synthase"/>
</dbReference>
<dbReference type="SUPFAM" id="SSF56322">
    <property type="entry name" value="ADC synthase"/>
    <property type="match status" value="1"/>
</dbReference>
<dbReference type="RefSeq" id="WP_243555028.1">
    <property type="nucleotide sequence ID" value="NZ_CP094528.1"/>
</dbReference>
<comment type="similarity">
    <text evidence="2">Belongs to the isochorismate synthase family.</text>
</comment>
<evidence type="ECO:0000256" key="3">
    <source>
        <dbReference type="ARBA" id="ARBA00012824"/>
    </source>
</evidence>
<evidence type="ECO:0000313" key="8">
    <source>
        <dbReference type="Proteomes" id="UP000832097"/>
    </source>
</evidence>
<evidence type="ECO:0000256" key="5">
    <source>
        <dbReference type="ARBA" id="ARBA00041564"/>
    </source>
</evidence>
<sequence length="423" mass="44443">MNHPRLTVRTIAVDETEPLIPRTDPRNPLVWLRRGEGIVGLGEVLRIESSGADRIDDAAAAWRALAADADVDDRVGLPGTGLVAFGAFAFADASAAPSALIVPELVLGRRDGRAWVTRIALATGDIDAADASGDEASATPVLPEPAPRRRVPRVAFAPGSVTPAGYERAVADAVRRIDAGDLQKVVLARQLVGELHEDDGLRATINRLAEDYPDTWVFAVDGLIGASPETLVRVDHGQVSSRVLAGTIARGAGEASDRERAATLLASAKDLDEHALAVASAVQRLEPHTARLDASPEPFTLQLPNLWHLATDLKGTLGDGSSSLDLVRAVHPTAAVAGTPRTTALHVIDELEGFDRGRYAGPVGWVDGDGDGEWAIALRCAQVDADGTVTAYAGCGIVHDSVPADELAETVMKFRPIVEAFGG</sequence>
<keyword evidence="4" id="KW-0413">Isomerase</keyword>
<dbReference type="PANTHER" id="PTHR42839:SF2">
    <property type="entry name" value="ISOCHORISMATE SYNTHASE ENTC"/>
    <property type="match status" value="1"/>
</dbReference>
<dbReference type="EMBL" id="CP094528">
    <property type="protein sequence ID" value="UOE43799.1"/>
    <property type="molecule type" value="Genomic_DNA"/>
</dbReference>
<evidence type="ECO:0000256" key="2">
    <source>
        <dbReference type="ARBA" id="ARBA00005297"/>
    </source>
</evidence>
<dbReference type="Pfam" id="PF00425">
    <property type="entry name" value="Chorismate_bind"/>
    <property type="match status" value="1"/>
</dbReference>
<protein>
    <recommendedName>
        <fullName evidence="3">isochorismate synthase</fullName>
        <ecNumber evidence="3">5.4.4.2</ecNumber>
    </recommendedName>
    <alternativeName>
        <fullName evidence="5">Isochorismate mutase</fullName>
    </alternativeName>
</protein>
<dbReference type="InterPro" id="IPR015890">
    <property type="entry name" value="Chorismate_C"/>
</dbReference>
<name>A0ABY4BYI5_9MICO</name>
<accession>A0ABY4BYI5</accession>
<proteinExistence type="inferred from homology"/>
<dbReference type="EC" id="5.4.4.2" evidence="3"/>
<dbReference type="PANTHER" id="PTHR42839">
    <property type="entry name" value="ISOCHORISMATE SYNTHASE ENTC"/>
    <property type="match status" value="1"/>
</dbReference>
<evidence type="ECO:0000256" key="4">
    <source>
        <dbReference type="ARBA" id="ARBA00023235"/>
    </source>
</evidence>
<reference evidence="7 8" key="1">
    <citation type="submission" date="2022-03" db="EMBL/GenBank/DDBJ databases">
        <title>Mucilaginibacter sp. isolated from the gut of Protaetia brevitarsis seulensis larvae.</title>
        <authorList>
            <person name="Won M."/>
            <person name="Kim S.-J."/>
            <person name="Kwon S.-W."/>
        </authorList>
    </citation>
    <scope>NUCLEOTIDE SEQUENCE [LARGE SCALE GENOMIC DNA]</scope>
    <source>
        <strain evidence="7 8">CFWR-12</strain>
    </source>
</reference>
<evidence type="ECO:0000256" key="1">
    <source>
        <dbReference type="ARBA" id="ARBA00000799"/>
    </source>
</evidence>
<organism evidence="7 8">
    <name type="scientific">Agromyces larvae</name>
    <dbReference type="NCBI Taxonomy" id="2929802"/>
    <lineage>
        <taxon>Bacteria</taxon>
        <taxon>Bacillati</taxon>
        <taxon>Actinomycetota</taxon>
        <taxon>Actinomycetes</taxon>
        <taxon>Micrococcales</taxon>
        <taxon>Microbacteriaceae</taxon>
        <taxon>Agromyces</taxon>
    </lineage>
</organism>